<evidence type="ECO:0000313" key="7">
    <source>
        <dbReference type="EMBL" id="EED21405.1"/>
    </source>
</evidence>
<dbReference type="STRING" id="441959.B8M0M2"/>
<name>B8M0M2_TALSN</name>
<feature type="region of interest" description="Disordered" evidence="4">
    <location>
        <begin position="944"/>
        <end position="1018"/>
    </location>
</feature>
<dbReference type="InParanoid" id="B8M0M2"/>
<gene>
    <name evidence="7" type="ORF">TSTA_086360</name>
</gene>
<dbReference type="PhylomeDB" id="B8M0M2"/>
<feature type="compositionally biased region" description="Low complexity" evidence="4">
    <location>
        <begin position="1179"/>
        <end position="1193"/>
    </location>
</feature>
<accession>B8M0M2</accession>
<proteinExistence type="predicted"/>
<feature type="compositionally biased region" description="Basic and acidic residues" evidence="4">
    <location>
        <begin position="1138"/>
        <end position="1160"/>
    </location>
</feature>
<dbReference type="Proteomes" id="UP000001745">
    <property type="component" value="Unassembled WGS sequence"/>
</dbReference>
<organism evidence="7 8">
    <name type="scientific">Talaromyces stipitatus (strain ATCC 10500 / CBS 375.48 / QM 6759 / NRRL 1006)</name>
    <name type="common">Penicillium stipitatum</name>
    <dbReference type="NCBI Taxonomy" id="441959"/>
    <lineage>
        <taxon>Eukaryota</taxon>
        <taxon>Fungi</taxon>
        <taxon>Dikarya</taxon>
        <taxon>Ascomycota</taxon>
        <taxon>Pezizomycotina</taxon>
        <taxon>Eurotiomycetes</taxon>
        <taxon>Eurotiomycetidae</taxon>
        <taxon>Eurotiales</taxon>
        <taxon>Trichocomaceae</taxon>
        <taxon>Talaromyces</taxon>
        <taxon>Talaromyces sect. Talaromyces</taxon>
    </lineage>
</organism>
<reference evidence="8" key="1">
    <citation type="journal article" date="2015" name="Genome Announc.">
        <title>Genome sequence of the AIDS-associated pathogen Penicillium marneffei (ATCC18224) and its near taxonomic relative Talaromyces stipitatus (ATCC10500).</title>
        <authorList>
            <person name="Nierman W.C."/>
            <person name="Fedorova-Abrams N.D."/>
            <person name="Andrianopoulos A."/>
        </authorList>
    </citation>
    <scope>NUCLEOTIDE SEQUENCE [LARGE SCALE GENOMIC DNA]</scope>
    <source>
        <strain evidence="8">ATCC 10500 / CBS 375.48 / QM 6759 / NRRL 1006</strain>
    </source>
</reference>
<dbReference type="InterPro" id="IPR004276">
    <property type="entry name" value="GlycoTrans_28_N"/>
</dbReference>
<comment type="subcellular location">
    <subcellularLocation>
        <location evidence="1">Endomembrane system</location>
        <topology evidence="1">Peripheral membrane protein</topology>
    </subcellularLocation>
</comment>
<keyword evidence="3" id="KW-0443">Lipid metabolism</keyword>
<protein>
    <submittedName>
        <fullName evidence="7">UDP-glucose,sterol transferase, putative</fullName>
    </submittedName>
</protein>
<sequence>MALPHPSGGHTGRAASYDLSQIPTHEDFSVGEEIPMPVYSKVYGRMDLANEGLKTQASINDEGRVNIDIDEPTSRLRAMFKLPTFGTRSRATTVTAPILPSRDRPRDQNPPPLNIVIQVVGSRGDVQPFIALGRVLKFHHGHRVRLATHESFQGFVEENGLEFFNIGGDPMELMAFMVKNPGLMPGFDALKNGDIRRRRMEIASIISGCWRSCFEAGDGTGMPVSDRNTDLKNFHGGNVPFVADAIIANPPSFAHVHCAEKLGIPLHIMFTMPWSPTQAFPHPLASINRSNADAGITNYVSYAIVEMMTWQGLGDIINRFREKSLGLAPISLMWAPSMIARLKIPHTYCWSPALIPKPNDWGNHIDIAGFYFLSLASNYTPSVDLAAFLDAGPPPIYIGFGSIVVDDPNHMTQLIFDAVRLTGQRALVSKGWGGLGTEQLGVPEGVFMLGNCPHDWLFHRVSCVVHHGGAGTTAAGIAAGRSTVIVPFFGDQPFWGAMVAKAGAGPQPIPYKQLTAEKLADAIKFALEPATSEKAASLAAKIEAEHGSEDGAISFQNHLNVEKMRCSLDPDRTAVFRIKRTQVRLSALAFAVLNVEGKLGLDDVKLYRSKEYMTEADPTDPVIGGGAAMLDSIEEFLMGFADLSIDVKRSLNTRIARSRSQSPASVSRKSASQSPAGSPTTAARAKILSDDDSVKNLTEISTVSTKGSTSRPLSGDLHSSTVPTTDRLFDDSTRVETQSVNSLPLPKETRTRKHARTINDIHDIDLDGIVSAGKSAAKLVNVGLRAPASFTMAVAKGFHNAPLLYGDDTVREQPKVTGIKSGFKAAGKEFGYGFYDGISGLATQPVQGVIKEGPVGAIKGITKGIGGLIFKPAAAVWSLTGYPMSGIYKEIQKRFGESVENYIMASRCAQGLADLSNCTTEEKENILMNWSYYEADIVAKRNARRNRKKSNGTGKRARSGTIGDRSKDGENTASERDTESVKAAERANRRQSLRQLFRGRSNSSPPPRTSTPDSALPDEYEHAIRHSVLATSQRNDTEDEMIERALRASMTELRDAKADGEEEERAYSLAVEASIREAERVIEEKKREREARGTVSEVEKSNHIHAPESQPRSKSADEAGKEQRKYPPKLPPRSSVSADHDAEMENALKESKKSYEDDLRREKEEMDILVEYVKRQSLAEAEQQKQQQKPADVQQEKAMES</sequence>
<feature type="domain" description="Erythromycin biosynthesis protein CIII-like C-terminal" evidence="6">
    <location>
        <begin position="442"/>
        <end position="543"/>
    </location>
</feature>
<evidence type="ECO:0000256" key="3">
    <source>
        <dbReference type="ARBA" id="ARBA00023098"/>
    </source>
</evidence>
<dbReference type="RefSeq" id="XP_002478368.1">
    <property type="nucleotide sequence ID" value="XM_002478323.1"/>
</dbReference>
<dbReference type="SUPFAM" id="SSF53756">
    <property type="entry name" value="UDP-Glycosyltransferase/glycogen phosphorylase"/>
    <property type="match status" value="1"/>
</dbReference>
<dbReference type="CDD" id="cd03784">
    <property type="entry name" value="GT1_Gtf-like"/>
    <property type="match status" value="1"/>
</dbReference>
<evidence type="ECO:0000256" key="4">
    <source>
        <dbReference type="SAM" id="MobiDB-lite"/>
    </source>
</evidence>
<evidence type="ECO:0000256" key="1">
    <source>
        <dbReference type="ARBA" id="ARBA00004184"/>
    </source>
</evidence>
<feature type="compositionally biased region" description="Polar residues" evidence="4">
    <location>
        <begin position="655"/>
        <end position="681"/>
    </location>
</feature>
<feature type="compositionally biased region" description="Basic and acidic residues" evidence="4">
    <location>
        <begin position="1114"/>
        <end position="1125"/>
    </location>
</feature>
<dbReference type="HOGENOM" id="CLU_000537_1_0_1"/>
<dbReference type="Pfam" id="PF06722">
    <property type="entry name" value="EryCIII-like_C"/>
    <property type="match status" value="1"/>
</dbReference>
<dbReference type="PROSITE" id="PS50330">
    <property type="entry name" value="UIM"/>
    <property type="match status" value="1"/>
</dbReference>
<dbReference type="GO" id="GO:0012505">
    <property type="term" value="C:endomembrane system"/>
    <property type="evidence" value="ECO:0007669"/>
    <property type="project" value="UniProtKB-SubCell"/>
</dbReference>
<dbReference type="GO" id="GO:0016906">
    <property type="term" value="F:sterol 3-beta-glucosyltransferase activity"/>
    <property type="evidence" value="ECO:0007669"/>
    <property type="project" value="UniProtKB-ARBA"/>
</dbReference>
<keyword evidence="8" id="KW-1185">Reference proteome</keyword>
<dbReference type="GO" id="GO:0005975">
    <property type="term" value="P:carbohydrate metabolic process"/>
    <property type="evidence" value="ECO:0007669"/>
    <property type="project" value="InterPro"/>
</dbReference>
<feature type="compositionally biased region" description="Basic residues" evidence="4">
    <location>
        <begin position="944"/>
        <end position="958"/>
    </location>
</feature>
<feature type="region of interest" description="Disordered" evidence="4">
    <location>
        <begin position="700"/>
        <end position="752"/>
    </location>
</feature>
<evidence type="ECO:0000313" key="8">
    <source>
        <dbReference type="Proteomes" id="UP000001745"/>
    </source>
</evidence>
<dbReference type="GeneID" id="8110044"/>
<dbReference type="Gene3D" id="3.40.50.2000">
    <property type="entry name" value="Glycogen Phosphorylase B"/>
    <property type="match status" value="2"/>
</dbReference>
<dbReference type="PANTHER" id="PTHR48050">
    <property type="entry name" value="STEROL 3-BETA-GLUCOSYLTRANSFERASE"/>
    <property type="match status" value="1"/>
</dbReference>
<feature type="compositionally biased region" description="Basic and acidic residues" evidence="4">
    <location>
        <begin position="1083"/>
        <end position="1106"/>
    </location>
</feature>
<dbReference type="AlphaFoldDB" id="B8M0M2"/>
<evidence type="ECO:0000259" key="5">
    <source>
        <dbReference type="Pfam" id="PF03033"/>
    </source>
</evidence>
<feature type="compositionally biased region" description="Polar residues" evidence="4">
    <location>
        <begin position="700"/>
        <end position="724"/>
    </location>
</feature>
<dbReference type="InterPro" id="IPR010610">
    <property type="entry name" value="EryCIII-like_C"/>
</dbReference>
<dbReference type="EMBL" id="EQ962653">
    <property type="protein sequence ID" value="EED21405.1"/>
    <property type="molecule type" value="Genomic_DNA"/>
</dbReference>
<dbReference type="FunFam" id="3.40.50.2000:FF:000009">
    <property type="entry name" value="Sterol 3-beta-glucosyltransferase UGT80A2"/>
    <property type="match status" value="1"/>
</dbReference>
<dbReference type="eggNOG" id="KOG1192">
    <property type="taxonomic scope" value="Eukaryota"/>
</dbReference>
<feature type="compositionally biased region" description="Basic and acidic residues" evidence="4">
    <location>
        <begin position="964"/>
        <end position="988"/>
    </location>
</feature>
<dbReference type="Pfam" id="PF03033">
    <property type="entry name" value="Glyco_transf_28"/>
    <property type="match status" value="1"/>
</dbReference>
<dbReference type="InterPro" id="IPR003903">
    <property type="entry name" value="UIM_dom"/>
</dbReference>
<dbReference type="PANTHER" id="PTHR48050:SF13">
    <property type="entry name" value="STEROL 3-BETA-GLUCOSYLTRANSFERASE UGT80A2"/>
    <property type="match status" value="1"/>
</dbReference>
<dbReference type="OMA" id="PAVWHIK"/>
<dbReference type="VEuPathDB" id="FungiDB:TSTA_086360"/>
<dbReference type="OrthoDB" id="5835829at2759"/>
<dbReference type="FunFam" id="3.40.50.2000:FF:000100">
    <property type="entry name" value="Glycosyltransferase family 1 protein"/>
    <property type="match status" value="1"/>
</dbReference>
<dbReference type="InterPro" id="IPR002213">
    <property type="entry name" value="UDP_glucos_trans"/>
</dbReference>
<keyword evidence="2 7" id="KW-0808">Transferase</keyword>
<feature type="region of interest" description="Disordered" evidence="4">
    <location>
        <begin position="1083"/>
        <end position="1160"/>
    </location>
</feature>
<evidence type="ECO:0000256" key="2">
    <source>
        <dbReference type="ARBA" id="ARBA00022679"/>
    </source>
</evidence>
<dbReference type="GO" id="GO:0006629">
    <property type="term" value="P:lipid metabolic process"/>
    <property type="evidence" value="ECO:0007669"/>
    <property type="project" value="UniProtKB-KW"/>
</dbReference>
<evidence type="ECO:0000259" key="6">
    <source>
        <dbReference type="Pfam" id="PF06722"/>
    </source>
</evidence>
<feature type="region of interest" description="Disordered" evidence="4">
    <location>
        <begin position="655"/>
        <end position="688"/>
    </location>
</feature>
<feature type="region of interest" description="Disordered" evidence="4">
    <location>
        <begin position="1179"/>
        <end position="1201"/>
    </location>
</feature>
<dbReference type="InterPro" id="IPR050426">
    <property type="entry name" value="Glycosyltransferase_28"/>
</dbReference>
<feature type="domain" description="Glycosyltransferase family 28 N-terminal" evidence="5">
    <location>
        <begin position="115"/>
        <end position="172"/>
    </location>
</feature>